<dbReference type="Pfam" id="PF09261">
    <property type="entry name" value="Alpha-mann_mid"/>
    <property type="match status" value="1"/>
</dbReference>
<dbReference type="PANTHER" id="PTHR46017:SF1">
    <property type="entry name" value="ALPHA-MANNOSIDASE 2C1"/>
    <property type="match status" value="1"/>
</dbReference>
<dbReference type="InterPro" id="IPR027291">
    <property type="entry name" value="Glyco_hydro_38_N_sf"/>
</dbReference>
<dbReference type="Pfam" id="PF17677">
    <property type="entry name" value="Glyco_hydro38C2"/>
    <property type="match status" value="1"/>
</dbReference>
<dbReference type="GO" id="GO:0030246">
    <property type="term" value="F:carbohydrate binding"/>
    <property type="evidence" value="ECO:0007669"/>
    <property type="project" value="InterPro"/>
</dbReference>
<dbReference type="InterPro" id="IPR028995">
    <property type="entry name" value="Glyco_hydro_57/38_cen_sf"/>
</dbReference>
<dbReference type="GO" id="GO:0009313">
    <property type="term" value="P:oligosaccharide catabolic process"/>
    <property type="evidence" value="ECO:0007669"/>
    <property type="project" value="TreeGrafter"/>
</dbReference>
<dbReference type="InterPro" id="IPR015341">
    <property type="entry name" value="Glyco_hydro_38_cen"/>
</dbReference>
<keyword evidence="3" id="KW-0378">Hydrolase</keyword>
<dbReference type="Pfam" id="PF22907">
    <property type="entry name" value="Ams1-like_1st"/>
    <property type="match status" value="1"/>
</dbReference>
<dbReference type="InterPro" id="IPR037094">
    <property type="entry name" value="Glyco_hydro_38_cen_sf"/>
</dbReference>
<dbReference type="Gene3D" id="1.20.1270.50">
    <property type="entry name" value="Glycoside hydrolase family 38, central domain"/>
    <property type="match status" value="1"/>
</dbReference>
<accession>A0A4R7YZT9</accession>
<dbReference type="SUPFAM" id="SSF88688">
    <property type="entry name" value="Families 57/38 glycoside transferase middle domain"/>
    <property type="match status" value="1"/>
</dbReference>
<dbReference type="InterPro" id="IPR041147">
    <property type="entry name" value="GH38_C"/>
</dbReference>
<comment type="similarity">
    <text evidence="1">Belongs to the glycosyl hydrolase 38 family.</text>
</comment>
<evidence type="ECO:0000256" key="3">
    <source>
        <dbReference type="ARBA" id="ARBA00022801"/>
    </source>
</evidence>
<dbReference type="GO" id="GO:0046872">
    <property type="term" value="F:metal ion binding"/>
    <property type="evidence" value="ECO:0007669"/>
    <property type="project" value="UniProtKB-KW"/>
</dbReference>
<reference evidence="6 7" key="1">
    <citation type="submission" date="2019-03" db="EMBL/GenBank/DDBJ databases">
        <title>Subsurface microbial communities from deep shales in Ohio and West Virginia, USA.</title>
        <authorList>
            <person name="Wrighton K."/>
        </authorList>
    </citation>
    <scope>NUCLEOTIDE SEQUENCE [LARGE SCALE GENOMIC DNA]</scope>
    <source>
        <strain evidence="6 7">MSL9.2</strain>
    </source>
</reference>
<name>A0A4R7YZT9_9FIRM</name>
<evidence type="ECO:0000313" key="7">
    <source>
        <dbReference type="Proteomes" id="UP000294697"/>
    </source>
</evidence>
<dbReference type="Gene3D" id="2.70.98.30">
    <property type="entry name" value="Golgi alpha-mannosidase II, domain 4"/>
    <property type="match status" value="1"/>
</dbReference>
<evidence type="ECO:0000256" key="2">
    <source>
        <dbReference type="ARBA" id="ARBA00022723"/>
    </source>
</evidence>
<comment type="caution">
    <text evidence="6">The sequence shown here is derived from an EMBL/GenBank/DDBJ whole genome shotgun (WGS) entry which is preliminary data.</text>
</comment>
<evidence type="ECO:0000259" key="5">
    <source>
        <dbReference type="SMART" id="SM00872"/>
    </source>
</evidence>
<dbReference type="AlphaFoldDB" id="A0A4R7YZT9"/>
<dbReference type="InterPro" id="IPR011013">
    <property type="entry name" value="Gal_mutarotase_sf_dom"/>
</dbReference>
<sequence>MFFKAGKIERYLKDLKSVLNQKEIAIEKFKKYPASLQNKSLPDFTKLAGEDFKVGESWGGKDKSCWFRAGIEVPDSWKELQGNIYLEIIPGRGHSGGLNGAESLLYLNEKPLQGLDRNHSLVKLSRKDLENKNLEIAVKAFSGPGSEKQQFKKAALVFRDQNIEEFYRLAETLSQSIETMAAGENLRHKLLNRLNQAFNLIDFRKPGSAKFLQSAAEANQYLKDSLAELKSESNLPQLTAVGHSHIDVAWLWRLLHTREKTARTFSTVLKLMDEYPDYTFVQSSPQLYKFIKEDYPEIYARIKEKIEAGNWEVTGGMWVEADCNLTSGESLVRQFLHGQRFLKEEFDLEWNILWLPDVFGYSWALPQIIKKSGMQYFMTTKISWSQFNRPEYDTFNWRGIDGTEVLTHFITTPEVNNDESFYTYNGLLDPESVKGSWDNYQQKDINDELLLAYGWGDGGGGPTRKMIEAGKNMQQIPGLPKIKFGSAEAYFARLAERVSENEDLPVWDGELYLEYHRGTYTSQAEIKKNNRKAEIILHDTELFRSFAALEADLDYPAENLKENWEILLKNQFHDILPGSSIKEVYQDSAAEFKELFASTESLLNSSLEKIAAQIKGSEKKLVVFNSLPWQRSDYIKFDGREIMIDDVPASGYKAYNIVESSEGLKLEAEIEAQKEADFKKSQINYLIAKSKAQTAGASSKRNLLKTEVEKNLIENRYYRIKLNEQGQITSIYDREFQREIIPEGKKANLLQAFEDRPMNYNAWDIDIYYQEKEYIVDQLQQLKIDKIDDRIIVNLEWKFLDSTISQQLIVYANQRRIDFKTDIDWQEEQILLKTAFPVDVRSTTATYEIQFGNVERSTHWNTSWDYAKFETVGQKWVDLSERDYGVSLLNDCKYGHDIKDQTMRLSLIKSGVDPDPEADQGPHSFTYSIYPHGGDWFEAETAKEAYELNYPLQTVITQSQSGEQPQQKSFIEVEAESTILETVKKAETSDDLILRFYEYGSRREKVRVDLGRELKKVSECNLVEENSREIEAENYYFEFEIKPYEIKTFKVKLED</sequence>
<dbReference type="Proteomes" id="UP000294697">
    <property type="component" value="Unassembled WGS sequence"/>
</dbReference>
<gene>
    <name evidence="6" type="ORF">C8C77_11344</name>
</gene>
<dbReference type="InterPro" id="IPR011330">
    <property type="entry name" value="Glyco_hydro/deAcase_b/a-brl"/>
</dbReference>
<dbReference type="FunFam" id="2.70.98.30:FF:000010">
    <property type="entry name" value="Cytosolic alpha-mannosidase"/>
    <property type="match status" value="1"/>
</dbReference>
<dbReference type="CDD" id="cd10789">
    <property type="entry name" value="GH38N_AMII_ER_cytosolic"/>
    <property type="match status" value="1"/>
</dbReference>
<dbReference type="InterPro" id="IPR054723">
    <property type="entry name" value="Ams1-like_N"/>
</dbReference>
<evidence type="ECO:0000256" key="1">
    <source>
        <dbReference type="ARBA" id="ARBA00009792"/>
    </source>
</evidence>
<protein>
    <submittedName>
        <fullName evidence="6">Alpha-mannosidase</fullName>
    </submittedName>
</protein>
<dbReference type="FunFam" id="3.20.110.10:FF:000002">
    <property type="entry name" value="alpha-mannosidase 2C1 isoform X1"/>
    <property type="match status" value="1"/>
</dbReference>
<dbReference type="SUPFAM" id="SSF74650">
    <property type="entry name" value="Galactose mutarotase-like"/>
    <property type="match status" value="1"/>
</dbReference>
<dbReference type="Pfam" id="PF01074">
    <property type="entry name" value="Glyco_hydro_38N"/>
    <property type="match status" value="1"/>
</dbReference>
<evidence type="ECO:0000313" key="6">
    <source>
        <dbReference type="EMBL" id="TDW03075.1"/>
    </source>
</evidence>
<dbReference type="RefSeq" id="WP_111572520.1">
    <property type="nucleotide sequence ID" value="NZ_QLME01000014.1"/>
</dbReference>
<organism evidence="6 7">
    <name type="scientific">Halanaerobium saccharolyticum</name>
    <dbReference type="NCBI Taxonomy" id="43595"/>
    <lineage>
        <taxon>Bacteria</taxon>
        <taxon>Bacillati</taxon>
        <taxon>Bacillota</taxon>
        <taxon>Clostridia</taxon>
        <taxon>Halanaerobiales</taxon>
        <taxon>Halanaerobiaceae</taxon>
        <taxon>Halanaerobium</taxon>
    </lineage>
</organism>
<keyword evidence="4" id="KW-0326">Glycosidase</keyword>
<evidence type="ECO:0000256" key="4">
    <source>
        <dbReference type="ARBA" id="ARBA00023295"/>
    </source>
</evidence>
<dbReference type="Gene3D" id="3.20.110.10">
    <property type="entry name" value="Glycoside hydrolase 38, N terminal domain"/>
    <property type="match status" value="1"/>
</dbReference>
<dbReference type="GO" id="GO:0006013">
    <property type="term" value="P:mannose metabolic process"/>
    <property type="evidence" value="ECO:0007669"/>
    <property type="project" value="InterPro"/>
</dbReference>
<dbReference type="SUPFAM" id="SSF88713">
    <property type="entry name" value="Glycoside hydrolase/deacetylase"/>
    <property type="match status" value="1"/>
</dbReference>
<keyword evidence="2" id="KW-0479">Metal-binding</keyword>
<dbReference type="PANTHER" id="PTHR46017">
    <property type="entry name" value="ALPHA-MANNOSIDASE 2C1"/>
    <property type="match status" value="1"/>
</dbReference>
<dbReference type="InterPro" id="IPR000602">
    <property type="entry name" value="Glyco_hydro_38_N"/>
</dbReference>
<dbReference type="SMART" id="SM00872">
    <property type="entry name" value="Alpha-mann_mid"/>
    <property type="match status" value="1"/>
</dbReference>
<dbReference type="Gene3D" id="2.60.40.2220">
    <property type="match status" value="1"/>
</dbReference>
<dbReference type="FunFam" id="1.20.1270.50:FF:000004">
    <property type="entry name" value="alpha-mannosidase 2C1 isoform X1"/>
    <property type="match status" value="1"/>
</dbReference>
<proteinExistence type="inferred from homology"/>
<dbReference type="GO" id="GO:0004559">
    <property type="term" value="F:alpha-mannosidase activity"/>
    <property type="evidence" value="ECO:0007669"/>
    <property type="project" value="InterPro"/>
</dbReference>
<dbReference type="OrthoDB" id="9772207at2"/>
<dbReference type="InterPro" id="IPR011682">
    <property type="entry name" value="Glyco_hydro_38_C"/>
</dbReference>
<dbReference type="Pfam" id="PF07748">
    <property type="entry name" value="Glyco_hydro_38C"/>
    <property type="match status" value="1"/>
</dbReference>
<dbReference type="EMBL" id="SODA01000013">
    <property type="protein sequence ID" value="TDW03075.1"/>
    <property type="molecule type" value="Genomic_DNA"/>
</dbReference>
<feature type="domain" description="Glycoside hydrolase family 38 central" evidence="5">
    <location>
        <begin position="514"/>
        <end position="592"/>
    </location>
</feature>